<dbReference type="SMART" id="SM00867">
    <property type="entry name" value="YceI"/>
    <property type="match status" value="1"/>
</dbReference>
<organism evidence="2 3">
    <name type="scientific">Asprobacillus argus</name>
    <dbReference type="NCBI Taxonomy" id="3076534"/>
    <lineage>
        <taxon>Bacteria</taxon>
        <taxon>Pseudomonadati</taxon>
        <taxon>Bacteroidota</taxon>
        <taxon>Flavobacteriia</taxon>
        <taxon>Flavobacteriales</taxon>
        <taxon>Flavobacteriaceae</taxon>
        <taxon>Asprobacillus</taxon>
    </lineage>
</organism>
<protein>
    <submittedName>
        <fullName evidence="2">YceI family protein</fullName>
    </submittedName>
</protein>
<accession>A0ABU3LFD7</accession>
<evidence type="ECO:0000313" key="3">
    <source>
        <dbReference type="Proteomes" id="UP001257277"/>
    </source>
</evidence>
<sequence>MKKTTFTSLLLLLCIHFSFIIIPSEPYSLDQGHTYIGFDVERFLVGEVSGRFNEFSADVSMKDNDYTTLQLDATIKVASIDSNNKTRDGHLKGEIWLDEANHPTIRFTSTSVSKNEYGKYIMTGNFTIKGITNTVTFPIVISGPFKDPTQKTAIGIKADFVINRFDYGINLDKKLRNGSFFIGKDVKIKIRALAYKN</sequence>
<dbReference type="EMBL" id="JAVTTO010000003">
    <property type="protein sequence ID" value="MDT7832308.1"/>
    <property type="molecule type" value="Genomic_DNA"/>
</dbReference>
<gene>
    <name evidence="2" type="ORF">RQM59_07945</name>
</gene>
<evidence type="ECO:0000259" key="1">
    <source>
        <dbReference type="SMART" id="SM00867"/>
    </source>
</evidence>
<dbReference type="Proteomes" id="UP001257277">
    <property type="component" value="Unassembled WGS sequence"/>
</dbReference>
<reference evidence="2 3" key="1">
    <citation type="submission" date="2023-09" db="EMBL/GenBank/DDBJ databases">
        <title>Novel taxa isolated from Blanes Bay.</title>
        <authorList>
            <person name="Rey-Velasco X."/>
            <person name="Lucena T."/>
        </authorList>
    </citation>
    <scope>NUCLEOTIDE SEQUENCE [LARGE SCALE GENOMIC DNA]</scope>
    <source>
        <strain evidence="2 3">S356</strain>
    </source>
</reference>
<dbReference type="PANTHER" id="PTHR34406:SF1">
    <property type="entry name" value="PROTEIN YCEI"/>
    <property type="match status" value="1"/>
</dbReference>
<name>A0ABU3LFD7_9FLAO</name>
<dbReference type="Gene3D" id="2.40.128.110">
    <property type="entry name" value="Lipid/polyisoprenoid-binding, YceI-like"/>
    <property type="match status" value="1"/>
</dbReference>
<dbReference type="SUPFAM" id="SSF101874">
    <property type="entry name" value="YceI-like"/>
    <property type="match status" value="1"/>
</dbReference>
<dbReference type="RefSeq" id="WP_349241568.1">
    <property type="nucleotide sequence ID" value="NZ_JAVTTO010000003.1"/>
</dbReference>
<proteinExistence type="predicted"/>
<feature type="domain" description="Lipid/polyisoprenoid-binding YceI-like" evidence="1">
    <location>
        <begin position="26"/>
        <end position="195"/>
    </location>
</feature>
<dbReference type="InterPro" id="IPR007372">
    <property type="entry name" value="Lipid/polyisoprenoid-bd_YceI"/>
</dbReference>
<dbReference type="InterPro" id="IPR036761">
    <property type="entry name" value="TTHA0802/YceI-like_sf"/>
</dbReference>
<keyword evidence="3" id="KW-1185">Reference proteome</keyword>
<evidence type="ECO:0000313" key="2">
    <source>
        <dbReference type="EMBL" id="MDT7832308.1"/>
    </source>
</evidence>
<dbReference type="Pfam" id="PF04264">
    <property type="entry name" value="YceI"/>
    <property type="match status" value="1"/>
</dbReference>
<dbReference type="PANTHER" id="PTHR34406">
    <property type="entry name" value="PROTEIN YCEI"/>
    <property type="match status" value="1"/>
</dbReference>
<comment type="caution">
    <text evidence="2">The sequence shown here is derived from an EMBL/GenBank/DDBJ whole genome shotgun (WGS) entry which is preliminary data.</text>
</comment>